<reference evidence="6 7" key="1">
    <citation type="submission" date="2018-06" db="EMBL/GenBank/DDBJ databases">
        <title>Draft genome sequences of nine Vibrio sp. clinical isolates from across the United States representing the closest known relative of Vibrio cholerae.</title>
        <authorList>
            <person name="Islam M.T."/>
            <person name="Liang K."/>
            <person name="Im M.S."/>
            <person name="Winkjer J."/>
            <person name="Busby S."/>
            <person name="Batra D."/>
            <person name="Rowe L."/>
            <person name="Tarr C.L."/>
            <person name="Boucher Y."/>
        </authorList>
    </citation>
    <scope>NUCLEOTIDE SEQUENCE [LARGE SCALE GENOMIC DNA]</scope>
    <source>
        <strain evidence="6 7">2016V-1114</strain>
    </source>
</reference>
<feature type="compositionally biased region" description="Basic and acidic residues" evidence="4">
    <location>
        <begin position="430"/>
        <end position="442"/>
    </location>
</feature>
<keyword evidence="1" id="KW-0732">Signal</keyword>
<evidence type="ECO:0000256" key="3">
    <source>
        <dbReference type="ARBA" id="ARBA00022837"/>
    </source>
</evidence>
<evidence type="ECO:0000313" key="6">
    <source>
        <dbReference type="EMBL" id="RBM76488.1"/>
    </source>
</evidence>
<dbReference type="Gene3D" id="2.60.40.2030">
    <property type="match status" value="2"/>
</dbReference>
<gene>
    <name evidence="6" type="ORF">DLR70_15115</name>
</gene>
<accession>A0AAX1QP11</accession>
<feature type="region of interest" description="Disordered" evidence="4">
    <location>
        <begin position="417"/>
        <end position="442"/>
    </location>
</feature>
<organism evidence="6 7">
    <name type="scientific">Vibrio paracholerae</name>
    <dbReference type="NCBI Taxonomy" id="650003"/>
    <lineage>
        <taxon>Bacteria</taxon>
        <taxon>Pseudomonadati</taxon>
        <taxon>Pseudomonadota</taxon>
        <taxon>Gammaproteobacteria</taxon>
        <taxon>Vibrionales</taxon>
        <taxon>Vibrionaceae</taxon>
        <taxon>Vibrio</taxon>
    </lineage>
</organism>
<protein>
    <submittedName>
        <fullName evidence="6">Cadherin</fullName>
    </submittedName>
</protein>
<feature type="domain" description="Calx-beta" evidence="5">
    <location>
        <begin position="242"/>
        <end position="273"/>
    </location>
</feature>
<evidence type="ECO:0000256" key="1">
    <source>
        <dbReference type="ARBA" id="ARBA00022729"/>
    </source>
</evidence>
<dbReference type="AlphaFoldDB" id="A0AAX1QP11"/>
<evidence type="ECO:0000256" key="2">
    <source>
        <dbReference type="ARBA" id="ARBA00022737"/>
    </source>
</evidence>
<name>A0AAX1QP11_9VIBR</name>
<evidence type="ECO:0000256" key="4">
    <source>
        <dbReference type="SAM" id="MobiDB-lite"/>
    </source>
</evidence>
<dbReference type="InterPro" id="IPR038081">
    <property type="entry name" value="CalX-like_sf"/>
</dbReference>
<feature type="non-terminal residue" evidence="6">
    <location>
        <position position="442"/>
    </location>
</feature>
<dbReference type="RefSeq" id="WP_328589567.1">
    <property type="nucleotide sequence ID" value="NZ_CAWQJG010000035.1"/>
</dbReference>
<dbReference type="GO" id="GO:0007154">
    <property type="term" value="P:cell communication"/>
    <property type="evidence" value="ECO:0007669"/>
    <property type="project" value="InterPro"/>
</dbReference>
<feature type="domain" description="Calx-beta" evidence="5">
    <location>
        <begin position="299"/>
        <end position="355"/>
    </location>
</feature>
<keyword evidence="3" id="KW-0106">Calcium</keyword>
<dbReference type="GO" id="GO:0016020">
    <property type="term" value="C:membrane"/>
    <property type="evidence" value="ECO:0007669"/>
    <property type="project" value="InterPro"/>
</dbReference>
<dbReference type="Proteomes" id="UP000252427">
    <property type="component" value="Unassembled WGS sequence"/>
</dbReference>
<comment type="caution">
    <text evidence="6">The sequence shown here is derived from an EMBL/GenBank/DDBJ whole genome shotgun (WGS) entry which is preliminary data.</text>
</comment>
<evidence type="ECO:0000313" key="7">
    <source>
        <dbReference type="Proteomes" id="UP000252427"/>
    </source>
</evidence>
<feature type="domain" description="Calx-beta" evidence="5">
    <location>
        <begin position="381"/>
        <end position="406"/>
    </location>
</feature>
<keyword evidence="2" id="KW-0677">Repeat</keyword>
<proteinExistence type="predicted"/>
<dbReference type="Pfam" id="PF03160">
    <property type="entry name" value="Calx-beta"/>
    <property type="match status" value="3"/>
</dbReference>
<dbReference type="EMBL" id="QKKS01000040">
    <property type="protein sequence ID" value="RBM76488.1"/>
    <property type="molecule type" value="Genomic_DNA"/>
</dbReference>
<dbReference type="InterPro" id="IPR003644">
    <property type="entry name" value="Calx_beta"/>
</dbReference>
<sequence>MGIHALLSLANLAANQLLVIDRNGNVTIINAGEAVPEGAIILDPNSNKLIPEQEPLPVAQLVDAEGNAQPITDDIEQILAALEEGADPTALDDDLAPAAGGLQGSSITGSASIERDGAETIASTQFDTSGFEAIGLSRTQSLSLLNLLQAPTAPITPIPPVDPEEPASPIVISSITGDNAAEGSNNTFSVSLSGTTAAETTIVLTLAGDTATKGVDFNGTSVIVVINGVSQTVPVNEDGTFQVTVPTNTNSFSVQVSTIDDNIYEGNETFTLSGAGTNSIVTGTATITDDGSNGGTDDRPVVNGISSPTVSEGESATFDVSLSNASTTATTVILTLAGDSATKNVDFNGTSVSVIINGVSKPVSVNDDGTFSVDVPANTSTFSISVQTTDDNVYEGDETFTLSGQTATQASAVTGTATIQDGGNGGGENPDDRPSVSITKEV</sequence>
<dbReference type="SUPFAM" id="SSF141072">
    <property type="entry name" value="CalX-like"/>
    <property type="match status" value="2"/>
</dbReference>
<evidence type="ECO:0000259" key="5">
    <source>
        <dbReference type="Pfam" id="PF03160"/>
    </source>
</evidence>